<sequence length="166" mass="17919">MPLSSPFQSNFTFCSLLRLLPVPLRSPETAVAVFAALLASSPCSSPVTCRSRPCRAPPRPSRTPFRSPATAGLPALLAAPIIGRSSAWTDLETAGAANCQFPPLLLLNLAGVLAEPEVQNHLRQDGTLQRAIQVGLWIPQYRHACSTKSHCCSRTRPPRRRGSPRS</sequence>
<reference evidence="2" key="2">
    <citation type="submission" date="2013-12" db="EMBL/GenBank/DDBJ databases">
        <authorList>
            <person name="Yu Y."/>
            <person name="Lee S."/>
            <person name="de Baynast K."/>
            <person name="Wissotski M."/>
            <person name="Liu L."/>
            <person name="Talag J."/>
            <person name="Goicoechea J."/>
            <person name="Angelova A."/>
            <person name="Jetty R."/>
            <person name="Kudrna D."/>
            <person name="Golser W."/>
            <person name="Rivera L."/>
            <person name="Zhang J."/>
            <person name="Wing R."/>
        </authorList>
    </citation>
    <scope>NUCLEOTIDE SEQUENCE</scope>
</reference>
<reference evidence="1 2" key="1">
    <citation type="submission" date="2012-08" db="EMBL/GenBank/DDBJ databases">
        <title>Oryza genome evolution.</title>
        <authorList>
            <person name="Wing R.A."/>
        </authorList>
    </citation>
    <scope>NUCLEOTIDE SEQUENCE</scope>
</reference>
<protein>
    <submittedName>
        <fullName evidence="1">Uncharacterized protein</fullName>
    </submittedName>
</protein>
<dbReference type="Proteomes" id="UP000032180">
    <property type="component" value="Chromosome 10"/>
</dbReference>
<proteinExistence type="predicted"/>
<keyword evidence="2" id="KW-1185">Reference proteome</keyword>
<evidence type="ECO:0000313" key="1">
    <source>
        <dbReference type="EnsemblPlants" id="LPERR10G11320.1"/>
    </source>
</evidence>
<dbReference type="HOGENOM" id="CLU_1605115_0_0_1"/>
<dbReference type="EnsemblPlants" id="LPERR10G11320.1">
    <property type="protein sequence ID" value="LPERR10G11320.1"/>
    <property type="gene ID" value="LPERR10G11320"/>
</dbReference>
<accession>A0A0D9XL93</accession>
<reference evidence="1" key="3">
    <citation type="submission" date="2015-04" db="UniProtKB">
        <authorList>
            <consortium name="EnsemblPlants"/>
        </authorList>
    </citation>
    <scope>IDENTIFICATION</scope>
</reference>
<dbReference type="AlphaFoldDB" id="A0A0D9XL93"/>
<organism evidence="1 2">
    <name type="scientific">Leersia perrieri</name>
    <dbReference type="NCBI Taxonomy" id="77586"/>
    <lineage>
        <taxon>Eukaryota</taxon>
        <taxon>Viridiplantae</taxon>
        <taxon>Streptophyta</taxon>
        <taxon>Embryophyta</taxon>
        <taxon>Tracheophyta</taxon>
        <taxon>Spermatophyta</taxon>
        <taxon>Magnoliopsida</taxon>
        <taxon>Liliopsida</taxon>
        <taxon>Poales</taxon>
        <taxon>Poaceae</taxon>
        <taxon>BOP clade</taxon>
        <taxon>Oryzoideae</taxon>
        <taxon>Oryzeae</taxon>
        <taxon>Oryzinae</taxon>
        <taxon>Leersia</taxon>
    </lineage>
</organism>
<dbReference type="Gramene" id="LPERR10G11320.1">
    <property type="protein sequence ID" value="LPERR10G11320.1"/>
    <property type="gene ID" value="LPERR10G11320"/>
</dbReference>
<evidence type="ECO:0000313" key="2">
    <source>
        <dbReference type="Proteomes" id="UP000032180"/>
    </source>
</evidence>
<name>A0A0D9XL93_9ORYZ</name>